<name>A0A4R1F630_9GAMM</name>
<dbReference type="InterPro" id="IPR032710">
    <property type="entry name" value="NTF2-like_dom_sf"/>
</dbReference>
<keyword evidence="1" id="KW-0732">Signal</keyword>
<evidence type="ECO:0008006" key="4">
    <source>
        <dbReference type="Google" id="ProtNLM"/>
    </source>
</evidence>
<protein>
    <recommendedName>
        <fullName evidence="4">Ketosteroid isomerase-like protein</fullName>
    </recommendedName>
</protein>
<evidence type="ECO:0000256" key="1">
    <source>
        <dbReference type="SAM" id="SignalP"/>
    </source>
</evidence>
<dbReference type="OrthoDB" id="6119979at2"/>
<organism evidence="2 3">
    <name type="scientific">Cocleimonas flava</name>
    <dbReference type="NCBI Taxonomy" id="634765"/>
    <lineage>
        <taxon>Bacteria</taxon>
        <taxon>Pseudomonadati</taxon>
        <taxon>Pseudomonadota</taxon>
        <taxon>Gammaproteobacteria</taxon>
        <taxon>Thiotrichales</taxon>
        <taxon>Thiotrichaceae</taxon>
        <taxon>Cocleimonas</taxon>
    </lineage>
</organism>
<reference evidence="2 3" key="1">
    <citation type="submission" date="2019-03" db="EMBL/GenBank/DDBJ databases">
        <title>Genomic Encyclopedia of Type Strains, Phase IV (KMG-IV): sequencing the most valuable type-strain genomes for metagenomic binning, comparative biology and taxonomic classification.</title>
        <authorList>
            <person name="Goeker M."/>
        </authorList>
    </citation>
    <scope>NUCLEOTIDE SEQUENCE [LARGE SCALE GENOMIC DNA]</scope>
    <source>
        <strain evidence="2 3">DSM 24830</strain>
    </source>
</reference>
<proteinExistence type="predicted"/>
<keyword evidence="3" id="KW-1185">Reference proteome</keyword>
<sequence length="150" mass="17072">MKSFLLAVCLSCSSLLLFSSTAIASTEENANTEITKLLEQAIHENVKQMKAENIEGTMATIHTKSNLYASSKSLISRLFDIYELDYEIIDIKFIAHQDELAYVRVKQLTKKVTGPAFKNNELDMVQIFKQEDGKWKIWSQANMSVVFLDQ</sequence>
<dbReference type="SUPFAM" id="SSF54427">
    <property type="entry name" value="NTF2-like"/>
    <property type="match status" value="1"/>
</dbReference>
<dbReference type="EMBL" id="SMFQ01000003">
    <property type="protein sequence ID" value="TCJ87308.1"/>
    <property type="molecule type" value="Genomic_DNA"/>
</dbReference>
<feature type="signal peptide" evidence="1">
    <location>
        <begin position="1"/>
        <end position="24"/>
    </location>
</feature>
<comment type="caution">
    <text evidence="2">The sequence shown here is derived from an EMBL/GenBank/DDBJ whole genome shotgun (WGS) entry which is preliminary data.</text>
</comment>
<accession>A0A4R1F630</accession>
<feature type="chain" id="PRO_5020953852" description="Ketosteroid isomerase-like protein" evidence="1">
    <location>
        <begin position="25"/>
        <end position="150"/>
    </location>
</feature>
<dbReference type="RefSeq" id="WP_131905597.1">
    <property type="nucleotide sequence ID" value="NZ_BAAAFU010000004.1"/>
</dbReference>
<evidence type="ECO:0000313" key="3">
    <source>
        <dbReference type="Proteomes" id="UP000294887"/>
    </source>
</evidence>
<dbReference type="AlphaFoldDB" id="A0A4R1F630"/>
<gene>
    <name evidence="2" type="ORF">EV695_1816</name>
</gene>
<dbReference type="Proteomes" id="UP000294887">
    <property type="component" value="Unassembled WGS sequence"/>
</dbReference>
<evidence type="ECO:0000313" key="2">
    <source>
        <dbReference type="EMBL" id="TCJ87308.1"/>
    </source>
</evidence>